<keyword evidence="10" id="KW-1185">Reference proteome</keyword>
<reference evidence="9 10" key="1">
    <citation type="journal article" date="2012" name="J. Bacteriol.">
        <title>Complete Genome Sequence of Mycobacterium vaccae Type Strain ATCC 25954.</title>
        <authorList>
            <person name="Ho Y.S."/>
            <person name="Adroub S.A."/>
            <person name="Abadi M."/>
            <person name="Al Alwan B."/>
            <person name="Alkhateeb R."/>
            <person name="Gao G."/>
            <person name="Ragab A."/>
            <person name="Ali S."/>
            <person name="van Soolingen D."/>
            <person name="Bitter W."/>
            <person name="Pain A."/>
            <person name="Abdallah A.M."/>
        </authorList>
    </citation>
    <scope>NUCLEOTIDE SEQUENCE [LARGE SCALE GENOMIC DNA]</scope>
    <source>
        <strain evidence="9 10">ATCC 25954</strain>
    </source>
</reference>
<dbReference type="eggNOG" id="COG0600">
    <property type="taxonomic scope" value="Bacteria"/>
</dbReference>
<dbReference type="CDD" id="cd06261">
    <property type="entry name" value="TM_PBP2"/>
    <property type="match status" value="1"/>
</dbReference>
<evidence type="ECO:0000313" key="9">
    <source>
        <dbReference type="EMBL" id="EJZ06674.1"/>
    </source>
</evidence>
<evidence type="ECO:0000256" key="1">
    <source>
        <dbReference type="ARBA" id="ARBA00004651"/>
    </source>
</evidence>
<keyword evidence="6 7" id="KW-0472">Membrane</keyword>
<feature type="transmembrane region" description="Helical" evidence="7">
    <location>
        <begin position="191"/>
        <end position="222"/>
    </location>
</feature>
<dbReference type="AlphaFoldDB" id="K0V6K1"/>
<protein>
    <submittedName>
        <fullName evidence="9">ABC transporter permease</fullName>
    </submittedName>
</protein>
<accession>K0V6K1</accession>
<dbReference type="EMBL" id="ALQA01000055">
    <property type="protein sequence ID" value="EJZ06674.1"/>
    <property type="molecule type" value="Genomic_DNA"/>
</dbReference>
<proteinExistence type="inferred from homology"/>
<feature type="transmembrane region" description="Helical" evidence="7">
    <location>
        <begin position="31"/>
        <end position="48"/>
    </location>
</feature>
<keyword evidence="4 7" id="KW-0812">Transmembrane</keyword>
<dbReference type="Gene3D" id="1.10.3720.10">
    <property type="entry name" value="MetI-like"/>
    <property type="match status" value="1"/>
</dbReference>
<organism evidence="9 10">
    <name type="scientific">Mycolicibacterium vaccae ATCC 25954</name>
    <dbReference type="NCBI Taxonomy" id="1194972"/>
    <lineage>
        <taxon>Bacteria</taxon>
        <taxon>Bacillati</taxon>
        <taxon>Actinomycetota</taxon>
        <taxon>Actinomycetes</taxon>
        <taxon>Mycobacteriales</taxon>
        <taxon>Mycobacteriaceae</taxon>
        <taxon>Mycolicibacterium</taxon>
    </lineage>
</organism>
<feature type="transmembrane region" description="Helical" evidence="7">
    <location>
        <begin position="123"/>
        <end position="145"/>
    </location>
</feature>
<dbReference type="GO" id="GO:0005886">
    <property type="term" value="C:plasma membrane"/>
    <property type="evidence" value="ECO:0007669"/>
    <property type="project" value="UniProtKB-SubCell"/>
</dbReference>
<keyword evidence="2 7" id="KW-0813">Transport</keyword>
<dbReference type="Proteomes" id="UP000006072">
    <property type="component" value="Unassembled WGS sequence"/>
</dbReference>
<dbReference type="InterPro" id="IPR035906">
    <property type="entry name" value="MetI-like_sf"/>
</dbReference>
<dbReference type="InterPro" id="IPR000515">
    <property type="entry name" value="MetI-like"/>
</dbReference>
<evidence type="ECO:0000256" key="6">
    <source>
        <dbReference type="ARBA" id="ARBA00023136"/>
    </source>
</evidence>
<evidence type="ECO:0000313" key="10">
    <source>
        <dbReference type="Proteomes" id="UP000006072"/>
    </source>
</evidence>
<comment type="subcellular location">
    <subcellularLocation>
        <location evidence="1 7">Cell membrane</location>
        <topology evidence="1 7">Multi-pass membrane protein</topology>
    </subcellularLocation>
</comment>
<comment type="caution">
    <text evidence="9">The sequence shown here is derived from an EMBL/GenBank/DDBJ whole genome shotgun (WGS) entry which is preliminary data.</text>
</comment>
<keyword evidence="3" id="KW-1003">Cell membrane</keyword>
<dbReference type="GO" id="GO:0055085">
    <property type="term" value="P:transmembrane transport"/>
    <property type="evidence" value="ECO:0007669"/>
    <property type="project" value="InterPro"/>
</dbReference>
<feature type="transmembrane region" description="Helical" evidence="7">
    <location>
        <begin position="242"/>
        <end position="265"/>
    </location>
</feature>
<keyword evidence="5 7" id="KW-1133">Transmembrane helix</keyword>
<feature type="transmembrane region" description="Helical" evidence="7">
    <location>
        <begin position="92"/>
        <end position="111"/>
    </location>
</feature>
<dbReference type="PANTHER" id="PTHR30151:SF20">
    <property type="entry name" value="ABC TRANSPORTER PERMEASE PROTEIN HI_0355-RELATED"/>
    <property type="match status" value="1"/>
</dbReference>
<dbReference type="HOGENOM" id="CLU_046113_2_2_11"/>
<name>K0V6K1_MYCVA</name>
<gene>
    <name evidence="9" type="ORF">MVAC_21343</name>
</gene>
<feature type="transmembrane region" description="Helical" evidence="7">
    <location>
        <begin position="151"/>
        <end position="170"/>
    </location>
</feature>
<dbReference type="PANTHER" id="PTHR30151">
    <property type="entry name" value="ALKANE SULFONATE ABC TRANSPORTER-RELATED, MEMBRANE SUBUNIT"/>
    <property type="match status" value="1"/>
</dbReference>
<dbReference type="Pfam" id="PF00528">
    <property type="entry name" value="BPD_transp_1"/>
    <property type="match status" value="1"/>
</dbReference>
<dbReference type="PROSITE" id="PS50928">
    <property type="entry name" value="ABC_TM1"/>
    <property type="match status" value="1"/>
</dbReference>
<comment type="similarity">
    <text evidence="7">Belongs to the binding-protein-dependent transport system permease family.</text>
</comment>
<sequence length="278" mass="29624">MTAVLTQPPAEAVQPSRRRRQPLAAAPWRRIGLHSLQVAIVVAALAAWEFGARSGAISSFLFGSPSAVWDILVRRARSGQLWTDIGVTTVEVLLGFLIGAVGGSVLGLLLWYSRFVADLTAPFIAAIGSIPVLAVAPLTIIWFGTEMTSKVVIVAFSCVVVSLTTSYRGARRTDPDLINLMKSFGASRSQIFRKLVVPSAMSWVVSGLKLNIGFALVGAIVGEYISSDAGVGHMILLGSSNFTISLVIAGITIVMVMVLVFNVLVTALERFLGHWEGS</sequence>
<evidence type="ECO:0000256" key="7">
    <source>
        <dbReference type="RuleBase" id="RU363032"/>
    </source>
</evidence>
<evidence type="ECO:0000256" key="4">
    <source>
        <dbReference type="ARBA" id="ARBA00022692"/>
    </source>
</evidence>
<evidence type="ECO:0000256" key="2">
    <source>
        <dbReference type="ARBA" id="ARBA00022448"/>
    </source>
</evidence>
<evidence type="ECO:0000256" key="5">
    <source>
        <dbReference type="ARBA" id="ARBA00022989"/>
    </source>
</evidence>
<evidence type="ECO:0000259" key="8">
    <source>
        <dbReference type="PROSITE" id="PS50928"/>
    </source>
</evidence>
<feature type="domain" description="ABC transmembrane type-1" evidence="8">
    <location>
        <begin position="81"/>
        <end position="265"/>
    </location>
</feature>
<evidence type="ECO:0000256" key="3">
    <source>
        <dbReference type="ARBA" id="ARBA00022475"/>
    </source>
</evidence>
<dbReference type="PATRIC" id="fig|1194972.3.peg.4256"/>
<dbReference type="RefSeq" id="WP_003930092.1">
    <property type="nucleotide sequence ID" value="NZ_JH814688.1"/>
</dbReference>
<dbReference type="SUPFAM" id="SSF161098">
    <property type="entry name" value="MetI-like"/>
    <property type="match status" value="1"/>
</dbReference>